<name>A0ABU6TZV2_9FABA</name>
<keyword evidence="1" id="KW-0175">Coiled coil</keyword>
<accession>A0ABU6TZV2</accession>
<keyword evidence="3" id="KW-1185">Reference proteome</keyword>
<comment type="caution">
    <text evidence="2">The sequence shown here is derived from an EMBL/GenBank/DDBJ whole genome shotgun (WGS) entry which is preliminary data.</text>
</comment>
<dbReference type="EMBL" id="JASCZI010093627">
    <property type="protein sequence ID" value="MED6153408.1"/>
    <property type="molecule type" value="Genomic_DNA"/>
</dbReference>
<evidence type="ECO:0000256" key="1">
    <source>
        <dbReference type="SAM" id="Coils"/>
    </source>
</evidence>
<proteinExistence type="predicted"/>
<evidence type="ECO:0000313" key="3">
    <source>
        <dbReference type="Proteomes" id="UP001341840"/>
    </source>
</evidence>
<sequence>MDVSRLTDENGKLVVPIAVDDPYSWVKGEVRDQVSLFRDEEIVAELGEPSVWVREAEGICVEFLPCSSGDRVFHKAGDWEYFYMYMIVFIDLGVRFPFRQEPLLEVFFSFFQAKGVRKRGLVTSSGCQGRFPLYWYSEPVQVLGMEEVNEKSTLVIDFLGQYLCTREPLSLNRLLKWEKEKDLVTEYLYTTTGGLKNFFKLRNEKELSASNIVKAERGMEVNQPSDRRRNISVKRMRAEETSEKEKFIDLTSSKCCRRDVSLDEVKSFTENQKKLHGYLGSEDLSSVWSEHFPITVAAEEHFKFEADFALIEDIGDMARGQFMQVMAARLWCMGRYEELKGKKEIEQKKEESAELQRSMERERKLQLALEQVALKEKVLSDLKSENEELKGRVQKLEKDKGDLETRVVELCAQKKEAETGKEHHGYEMLLVGFGRAKKKANFFFPKMKFDKLDPIKVVHNGALVDDDEVDVEGGDDHNPEA</sequence>
<gene>
    <name evidence="2" type="ORF">PIB30_101660</name>
</gene>
<dbReference type="Proteomes" id="UP001341840">
    <property type="component" value="Unassembled WGS sequence"/>
</dbReference>
<evidence type="ECO:0000313" key="2">
    <source>
        <dbReference type="EMBL" id="MED6153408.1"/>
    </source>
</evidence>
<reference evidence="2 3" key="1">
    <citation type="journal article" date="2023" name="Plants (Basel)">
        <title>Bridging the Gap: Combining Genomics and Transcriptomics Approaches to Understand Stylosanthes scabra, an Orphan Legume from the Brazilian Caatinga.</title>
        <authorList>
            <person name="Ferreira-Neto J.R.C."/>
            <person name="da Silva M.D."/>
            <person name="Binneck E."/>
            <person name="de Melo N.F."/>
            <person name="da Silva R.H."/>
            <person name="de Melo A.L.T.M."/>
            <person name="Pandolfi V."/>
            <person name="Bustamante F.O."/>
            <person name="Brasileiro-Vidal A.C."/>
            <person name="Benko-Iseppon A.M."/>
        </authorList>
    </citation>
    <scope>NUCLEOTIDE SEQUENCE [LARGE SCALE GENOMIC DNA]</scope>
    <source>
        <tissue evidence="2">Leaves</tissue>
    </source>
</reference>
<feature type="coiled-coil region" evidence="1">
    <location>
        <begin position="336"/>
        <end position="413"/>
    </location>
</feature>
<protein>
    <submittedName>
        <fullName evidence="2">Uncharacterized protein</fullName>
    </submittedName>
</protein>
<organism evidence="2 3">
    <name type="scientific">Stylosanthes scabra</name>
    <dbReference type="NCBI Taxonomy" id="79078"/>
    <lineage>
        <taxon>Eukaryota</taxon>
        <taxon>Viridiplantae</taxon>
        <taxon>Streptophyta</taxon>
        <taxon>Embryophyta</taxon>
        <taxon>Tracheophyta</taxon>
        <taxon>Spermatophyta</taxon>
        <taxon>Magnoliopsida</taxon>
        <taxon>eudicotyledons</taxon>
        <taxon>Gunneridae</taxon>
        <taxon>Pentapetalae</taxon>
        <taxon>rosids</taxon>
        <taxon>fabids</taxon>
        <taxon>Fabales</taxon>
        <taxon>Fabaceae</taxon>
        <taxon>Papilionoideae</taxon>
        <taxon>50 kb inversion clade</taxon>
        <taxon>dalbergioids sensu lato</taxon>
        <taxon>Dalbergieae</taxon>
        <taxon>Pterocarpus clade</taxon>
        <taxon>Stylosanthes</taxon>
    </lineage>
</organism>